<feature type="region of interest" description="Disordered" evidence="1">
    <location>
        <begin position="34"/>
        <end position="57"/>
    </location>
</feature>
<evidence type="ECO:0000256" key="1">
    <source>
        <dbReference type="SAM" id="MobiDB-lite"/>
    </source>
</evidence>
<comment type="caution">
    <text evidence="2">The sequence shown here is derived from an EMBL/GenBank/DDBJ whole genome shotgun (WGS) entry which is preliminary data.</text>
</comment>
<dbReference type="Proteomes" id="UP001556196">
    <property type="component" value="Unassembled WGS sequence"/>
</dbReference>
<protein>
    <submittedName>
        <fullName evidence="2">Uncharacterized protein</fullName>
    </submittedName>
</protein>
<dbReference type="RefSeq" id="WP_367724373.1">
    <property type="nucleotide sequence ID" value="NZ_JBFOCI010000004.1"/>
</dbReference>
<sequence>MDWNLAIERNTTALKRVAAMLCAMAGLDGLSSPLAGEDGSARRGEAEQSAEPGEGCIPPPLVLPRHLHRAILRLLRPAESAVRRLIIVLARGLVVTLAPPRGTRPGPAHTAIPPRAPASPSPLCGGVRGGGTLPLLDPLKRSFRPLRPAATAVPRISLPGVTQPFPLAPRTPPAPGDLLDATRLALRLQAVAAALDDLPAQARRFARWRAFRTQEKDAAPAKKARRAWPLRPGRPPGQRPKRLRGHAVHDILSDLHGLAFDALERPDTS</sequence>
<reference evidence="2 3" key="1">
    <citation type="submission" date="2024-06" db="EMBL/GenBank/DDBJ databases">
        <authorList>
            <person name="Tuo L."/>
        </authorList>
    </citation>
    <scope>NUCLEOTIDE SEQUENCE [LARGE SCALE GENOMIC DNA]</scope>
    <source>
        <strain evidence="2 3">ZMM04-5</strain>
    </source>
</reference>
<feature type="region of interest" description="Disordered" evidence="1">
    <location>
        <begin position="213"/>
        <end position="242"/>
    </location>
</feature>
<accession>A0ABV3R1M4</accession>
<gene>
    <name evidence="2" type="ORF">ABUE31_14560</name>
</gene>
<evidence type="ECO:0000313" key="3">
    <source>
        <dbReference type="Proteomes" id="UP001556196"/>
    </source>
</evidence>
<keyword evidence="3" id="KW-1185">Reference proteome</keyword>
<name>A0ABV3R1M4_9HYPH</name>
<organism evidence="2 3">
    <name type="scientific">Mesorhizobium marinum</name>
    <dbReference type="NCBI Taxonomy" id="3228790"/>
    <lineage>
        <taxon>Bacteria</taxon>
        <taxon>Pseudomonadati</taxon>
        <taxon>Pseudomonadota</taxon>
        <taxon>Alphaproteobacteria</taxon>
        <taxon>Hyphomicrobiales</taxon>
        <taxon>Phyllobacteriaceae</taxon>
        <taxon>Mesorhizobium</taxon>
    </lineage>
</organism>
<dbReference type="EMBL" id="JBFOCI010000004">
    <property type="protein sequence ID" value="MEW9807212.1"/>
    <property type="molecule type" value="Genomic_DNA"/>
</dbReference>
<evidence type="ECO:0000313" key="2">
    <source>
        <dbReference type="EMBL" id="MEW9807212.1"/>
    </source>
</evidence>
<proteinExistence type="predicted"/>